<dbReference type="AlphaFoldDB" id="A0A498QB83"/>
<protein>
    <submittedName>
        <fullName evidence="2">Lipoprotein LpqS</fullName>
    </submittedName>
</protein>
<feature type="transmembrane region" description="Helical" evidence="1">
    <location>
        <begin position="108"/>
        <end position="128"/>
    </location>
</feature>
<keyword evidence="1" id="KW-1133">Transmembrane helix</keyword>
<dbReference type="Pfam" id="PF26327">
    <property type="entry name" value="LpqS"/>
    <property type="match status" value="1"/>
</dbReference>
<gene>
    <name evidence="2" type="primary">lpqS_1</name>
    <name evidence="2" type="ORF">LAUMK136_04671</name>
</gene>
<dbReference type="Proteomes" id="UP000273307">
    <property type="component" value="Unassembled WGS sequence"/>
</dbReference>
<sequence>MQAAMRTLLHTRWGYTVIGVNLRQAVWTRSARVATVLFVVLSAVAAQCWLPQFDRHAAHPNHALSAAVGGEFAVNLGHAHLADDSAPPCPPLPASAVLPRPDPPAFEAAVVGAIAGIAPVLIPAVMAVGRSPPADVRFDQDLLTRFCLSRC</sequence>
<feature type="transmembrane region" description="Helical" evidence="1">
    <location>
        <begin position="33"/>
        <end position="52"/>
    </location>
</feature>
<accession>A0A498QB83</accession>
<evidence type="ECO:0000256" key="1">
    <source>
        <dbReference type="SAM" id="Phobius"/>
    </source>
</evidence>
<evidence type="ECO:0000313" key="2">
    <source>
        <dbReference type="EMBL" id="VBA42627.1"/>
    </source>
</evidence>
<keyword evidence="3" id="KW-1185">Reference proteome</keyword>
<name>A0A498QB83_9MYCO</name>
<keyword evidence="2" id="KW-0449">Lipoprotein</keyword>
<reference evidence="2 3" key="1">
    <citation type="submission" date="2018-09" db="EMBL/GenBank/DDBJ databases">
        <authorList>
            <person name="Tagini F."/>
        </authorList>
    </citation>
    <scope>NUCLEOTIDE SEQUENCE [LARGE SCALE GENOMIC DNA]</scope>
    <source>
        <strain evidence="2 3">MK136</strain>
    </source>
</reference>
<keyword evidence="1" id="KW-0472">Membrane</keyword>
<organism evidence="2 3">
    <name type="scientific">Mycobacterium attenuatum</name>
    <dbReference type="NCBI Taxonomy" id="2341086"/>
    <lineage>
        <taxon>Bacteria</taxon>
        <taxon>Bacillati</taxon>
        <taxon>Actinomycetota</taxon>
        <taxon>Actinomycetes</taxon>
        <taxon>Mycobacteriales</taxon>
        <taxon>Mycobacteriaceae</taxon>
        <taxon>Mycobacterium</taxon>
    </lineage>
</organism>
<keyword evidence="1" id="KW-0812">Transmembrane</keyword>
<evidence type="ECO:0000313" key="3">
    <source>
        <dbReference type="Proteomes" id="UP000273307"/>
    </source>
</evidence>
<dbReference type="InterPro" id="IPR058714">
    <property type="entry name" value="LpqS"/>
</dbReference>
<dbReference type="EMBL" id="UPHP01000123">
    <property type="protein sequence ID" value="VBA42627.1"/>
    <property type="molecule type" value="Genomic_DNA"/>
</dbReference>
<proteinExistence type="predicted"/>